<feature type="non-terminal residue" evidence="2">
    <location>
        <position position="1"/>
    </location>
</feature>
<evidence type="ECO:0000256" key="1">
    <source>
        <dbReference type="SAM" id="Phobius"/>
    </source>
</evidence>
<keyword evidence="3" id="KW-1185">Reference proteome</keyword>
<keyword evidence="1" id="KW-0472">Membrane</keyword>
<comment type="caution">
    <text evidence="2">The sequence shown here is derived from an EMBL/GenBank/DDBJ whole genome shotgun (WGS) entry which is preliminary data.</text>
</comment>
<dbReference type="Proteomes" id="UP001148838">
    <property type="component" value="Unassembled WGS sequence"/>
</dbReference>
<reference evidence="2 3" key="1">
    <citation type="journal article" date="2022" name="Allergy">
        <title>Genome assembly and annotation of Periplaneta americana reveal a comprehensive cockroach allergen profile.</title>
        <authorList>
            <person name="Wang L."/>
            <person name="Xiong Q."/>
            <person name="Saelim N."/>
            <person name="Wang L."/>
            <person name="Nong W."/>
            <person name="Wan A.T."/>
            <person name="Shi M."/>
            <person name="Liu X."/>
            <person name="Cao Q."/>
            <person name="Hui J.H.L."/>
            <person name="Sookrung N."/>
            <person name="Leung T.F."/>
            <person name="Tungtrongchitr A."/>
            <person name="Tsui S.K.W."/>
        </authorList>
    </citation>
    <scope>NUCLEOTIDE SEQUENCE [LARGE SCALE GENOMIC DNA]</scope>
    <source>
        <strain evidence="2">PWHHKU_190912</strain>
    </source>
</reference>
<evidence type="ECO:0000313" key="2">
    <source>
        <dbReference type="EMBL" id="KAJ4432251.1"/>
    </source>
</evidence>
<keyword evidence="1" id="KW-1133">Transmembrane helix</keyword>
<dbReference type="EMBL" id="JAJSOF020000029">
    <property type="protein sequence ID" value="KAJ4432251.1"/>
    <property type="molecule type" value="Genomic_DNA"/>
</dbReference>
<protein>
    <submittedName>
        <fullName evidence="2">Uncharacterized protein</fullName>
    </submittedName>
</protein>
<dbReference type="PANTHER" id="PTHR47326:SF1">
    <property type="entry name" value="HTH PSQ-TYPE DOMAIN-CONTAINING PROTEIN"/>
    <property type="match status" value="1"/>
</dbReference>
<feature type="transmembrane region" description="Helical" evidence="1">
    <location>
        <begin position="71"/>
        <end position="97"/>
    </location>
</feature>
<proteinExistence type="predicted"/>
<organism evidence="2 3">
    <name type="scientific">Periplaneta americana</name>
    <name type="common">American cockroach</name>
    <name type="synonym">Blatta americana</name>
    <dbReference type="NCBI Taxonomy" id="6978"/>
    <lineage>
        <taxon>Eukaryota</taxon>
        <taxon>Metazoa</taxon>
        <taxon>Ecdysozoa</taxon>
        <taxon>Arthropoda</taxon>
        <taxon>Hexapoda</taxon>
        <taxon>Insecta</taxon>
        <taxon>Pterygota</taxon>
        <taxon>Neoptera</taxon>
        <taxon>Polyneoptera</taxon>
        <taxon>Dictyoptera</taxon>
        <taxon>Blattodea</taxon>
        <taxon>Blattoidea</taxon>
        <taxon>Blattidae</taxon>
        <taxon>Blattinae</taxon>
        <taxon>Periplaneta</taxon>
    </lineage>
</organism>
<dbReference type="Gene3D" id="3.30.420.10">
    <property type="entry name" value="Ribonuclease H-like superfamily/Ribonuclease H"/>
    <property type="match status" value="1"/>
</dbReference>
<gene>
    <name evidence="2" type="ORF">ANN_20868</name>
</gene>
<accession>A0ABQ8SDT5</accession>
<dbReference type="PANTHER" id="PTHR47326">
    <property type="entry name" value="TRANSPOSABLE ELEMENT TC3 TRANSPOSASE-LIKE PROTEIN"/>
    <property type="match status" value="1"/>
</dbReference>
<sequence length="316" mass="35886">KKKLTSVRVSKQFTFLPLQVLPYVSGASLDPLRGYVSSQHSSTCSGSSSWVLWRDEPSSLYRDSRARRGRLCSALLAVAVFLVVLTVLAIAGLSVYMGALRIDTNKSDLVFDGSVRVTSGDEFVSALSDNSTNLFKELGLKYQNMLTPHERLYAVFQQDGATCHTSRESISRIHERFTEGKVSKGLWPPRSPDLTTCDFYLWGRLKGKVYANNPRTLEDLKDNILNEILRIDAAELRKVYNNILERLSIYDNFVKYESWRIVVTNFRQSFPDSPKPSKAMIFNLVKKFHTIGSELDKKRTCVERVLTEEMLDEVGH</sequence>
<keyword evidence="1" id="KW-0812">Transmembrane</keyword>
<name>A0ABQ8SDT5_PERAM</name>
<dbReference type="InterPro" id="IPR036397">
    <property type="entry name" value="RNaseH_sf"/>
</dbReference>
<evidence type="ECO:0000313" key="3">
    <source>
        <dbReference type="Proteomes" id="UP001148838"/>
    </source>
</evidence>